<keyword evidence="2" id="KW-1185">Reference proteome</keyword>
<evidence type="ECO:0000313" key="2">
    <source>
        <dbReference type="Proteomes" id="UP000054166"/>
    </source>
</evidence>
<proteinExistence type="predicted"/>
<reference evidence="2" key="2">
    <citation type="submission" date="2015-01" db="EMBL/GenBank/DDBJ databases">
        <title>Evolutionary Origins and Diversification of the Mycorrhizal Mutualists.</title>
        <authorList>
            <consortium name="DOE Joint Genome Institute"/>
            <consortium name="Mycorrhizal Genomics Consortium"/>
            <person name="Kohler A."/>
            <person name="Kuo A."/>
            <person name="Nagy L.G."/>
            <person name="Floudas D."/>
            <person name="Copeland A."/>
            <person name="Barry K.W."/>
            <person name="Cichocki N."/>
            <person name="Veneault-Fourrey C."/>
            <person name="LaButti K."/>
            <person name="Lindquist E.A."/>
            <person name="Lipzen A."/>
            <person name="Lundell T."/>
            <person name="Morin E."/>
            <person name="Murat C."/>
            <person name="Riley R."/>
            <person name="Ohm R."/>
            <person name="Sun H."/>
            <person name="Tunlid A."/>
            <person name="Henrissat B."/>
            <person name="Grigoriev I.V."/>
            <person name="Hibbett D.S."/>
            <person name="Martin F."/>
        </authorList>
    </citation>
    <scope>NUCLEOTIDE SEQUENCE [LARGE SCALE GENOMIC DNA]</scope>
    <source>
        <strain evidence="2">F 1598</strain>
    </source>
</reference>
<organism evidence="1 2">
    <name type="scientific">Piloderma croceum (strain F 1598)</name>
    <dbReference type="NCBI Taxonomy" id="765440"/>
    <lineage>
        <taxon>Eukaryota</taxon>
        <taxon>Fungi</taxon>
        <taxon>Dikarya</taxon>
        <taxon>Basidiomycota</taxon>
        <taxon>Agaricomycotina</taxon>
        <taxon>Agaricomycetes</taxon>
        <taxon>Agaricomycetidae</taxon>
        <taxon>Atheliales</taxon>
        <taxon>Atheliaceae</taxon>
        <taxon>Piloderma</taxon>
    </lineage>
</organism>
<dbReference type="AlphaFoldDB" id="A0A0C3BII9"/>
<name>A0A0C3BII9_PILCF</name>
<dbReference type="HOGENOM" id="CLU_2224196_0_0_1"/>
<dbReference type="InParanoid" id="A0A0C3BII9"/>
<evidence type="ECO:0000313" key="1">
    <source>
        <dbReference type="EMBL" id="KIM86113.1"/>
    </source>
</evidence>
<dbReference type="EMBL" id="KN832983">
    <property type="protein sequence ID" value="KIM86113.1"/>
    <property type="molecule type" value="Genomic_DNA"/>
</dbReference>
<reference evidence="1 2" key="1">
    <citation type="submission" date="2014-04" db="EMBL/GenBank/DDBJ databases">
        <authorList>
            <consortium name="DOE Joint Genome Institute"/>
            <person name="Kuo A."/>
            <person name="Tarkka M."/>
            <person name="Buscot F."/>
            <person name="Kohler A."/>
            <person name="Nagy L.G."/>
            <person name="Floudas D."/>
            <person name="Copeland A."/>
            <person name="Barry K.W."/>
            <person name="Cichocki N."/>
            <person name="Veneault-Fourrey C."/>
            <person name="LaButti K."/>
            <person name="Lindquist E.A."/>
            <person name="Lipzen A."/>
            <person name="Lundell T."/>
            <person name="Morin E."/>
            <person name="Murat C."/>
            <person name="Sun H."/>
            <person name="Tunlid A."/>
            <person name="Henrissat B."/>
            <person name="Grigoriev I.V."/>
            <person name="Hibbett D.S."/>
            <person name="Martin F."/>
            <person name="Nordberg H.P."/>
            <person name="Cantor M.N."/>
            <person name="Hua S.X."/>
        </authorList>
    </citation>
    <scope>NUCLEOTIDE SEQUENCE [LARGE SCALE GENOMIC DNA]</scope>
    <source>
        <strain evidence="1 2">F 1598</strain>
    </source>
</reference>
<sequence>MTHPYSTRIRLDALDDLKASSSIGPNSSPDVLIPHYSDIPDNIPFMALDVDSMEDNETSDSSYHPAHRGYSERVPDYAKVTNILQYMKTQFPRLSPTLPRSPVHFR</sequence>
<gene>
    <name evidence="1" type="ORF">PILCRDRAFT_5179</name>
</gene>
<protein>
    <submittedName>
        <fullName evidence="1">Uncharacterized protein</fullName>
    </submittedName>
</protein>
<dbReference type="Proteomes" id="UP000054166">
    <property type="component" value="Unassembled WGS sequence"/>
</dbReference>
<accession>A0A0C3BII9</accession>